<keyword evidence="2" id="KW-1185">Reference proteome</keyword>
<dbReference type="Proteomes" id="UP000242763">
    <property type="component" value="Unassembled WGS sequence"/>
</dbReference>
<reference evidence="2" key="1">
    <citation type="submission" date="2016-10" db="EMBL/GenBank/DDBJ databases">
        <authorList>
            <person name="Varghese N."/>
            <person name="Submissions S."/>
        </authorList>
    </citation>
    <scope>NUCLEOTIDE SEQUENCE [LARGE SCALE GENOMIC DNA]</scope>
    <source>
        <strain evidence="2">DSM 21857</strain>
    </source>
</reference>
<dbReference type="AlphaFoldDB" id="A0A1I3T680"/>
<evidence type="ECO:0000313" key="1">
    <source>
        <dbReference type="EMBL" id="SFJ66120.1"/>
    </source>
</evidence>
<sequence>MRRVFSEPFVFQHKKLYHYVPVGFELSDQTEYQMGKVARERTVRDHLPPSEDLEPFERASWDVAHIVIDPQHHDDGQKFGFEISSLGDPLALLRSMTAHINTLPHAPFHIAGNPISKIQSFVDFLERHPENISFIQFDLNAPNMFGDRTNVDAEMKVARDKYRAKRARVVLANDEGMSLDHQRIREMAEYATTGGGEIKAKTLDKASFHSREGVQEVYIPTDGDIDKRELLWLLINALFRK</sequence>
<accession>A0A1I3T680</accession>
<evidence type="ECO:0000313" key="2">
    <source>
        <dbReference type="Proteomes" id="UP000242763"/>
    </source>
</evidence>
<organism evidence="1 2">
    <name type="scientific">Aquamicrobium aerolatum DSM 21857</name>
    <dbReference type="NCBI Taxonomy" id="1121003"/>
    <lineage>
        <taxon>Bacteria</taxon>
        <taxon>Pseudomonadati</taxon>
        <taxon>Pseudomonadota</taxon>
        <taxon>Alphaproteobacteria</taxon>
        <taxon>Hyphomicrobiales</taxon>
        <taxon>Phyllobacteriaceae</taxon>
        <taxon>Aerobium</taxon>
    </lineage>
</organism>
<proteinExistence type="predicted"/>
<name>A0A1I3T680_9HYPH</name>
<dbReference type="OrthoDB" id="8457064at2"/>
<gene>
    <name evidence="1" type="ORF">SAMN03080618_03579</name>
</gene>
<dbReference type="EMBL" id="FORF01000044">
    <property type="protein sequence ID" value="SFJ66120.1"/>
    <property type="molecule type" value="Genomic_DNA"/>
</dbReference>
<protein>
    <submittedName>
        <fullName evidence="1">Uncharacterized protein</fullName>
    </submittedName>
</protein>